<protein>
    <submittedName>
        <fullName evidence="1">Uncharacterized protein</fullName>
    </submittedName>
</protein>
<reference evidence="1" key="1">
    <citation type="journal article" date="2014" name="Int. J. Syst. Evol. Microbiol.">
        <title>Complete genome sequence of Corynebacterium casei LMG S-19264T (=DSM 44701T), isolated from a smear-ripened cheese.</title>
        <authorList>
            <consortium name="US DOE Joint Genome Institute (JGI-PGF)"/>
            <person name="Walter F."/>
            <person name="Albersmeier A."/>
            <person name="Kalinowski J."/>
            <person name="Ruckert C."/>
        </authorList>
    </citation>
    <scope>NUCLEOTIDE SEQUENCE</scope>
    <source>
        <strain evidence="1">CGMCC 1.12919</strain>
    </source>
</reference>
<gene>
    <name evidence="1" type="ORF">GCM10010994_16480</name>
</gene>
<name>A0A916U3K4_9HYPH</name>
<proteinExistence type="predicted"/>
<sequence>MVSFLTMSGVSTDDTLPVLANYDESIGEDPRLIGWWNFELSRTSVASGQASAVIQRAPLGTPNLRLVQTITAKQPQYVSAHAAFGNRPAIYFDQVASVDTLVCESSIIPVDPSNALPGGVGGVPVATAEWTKVIIGMANLQTATSWMCGGSPQSNGLHQMTAGISGGNSTLGSRVGTSGAQAAASTLFPADTPFIGICAWEGDTGTVSISVNGGTWATNTNSSAVCMDPTFALIYPSGSGTPVKLTAADVLLFRVSLHRPVHADMLGLVKQYGRDTSKLTVA</sequence>
<accession>A0A916U3K4</accession>
<comment type="caution">
    <text evidence="1">The sequence shown here is derived from an EMBL/GenBank/DDBJ whole genome shotgun (WGS) entry which is preliminary data.</text>
</comment>
<evidence type="ECO:0000313" key="1">
    <source>
        <dbReference type="EMBL" id="GGC58258.1"/>
    </source>
</evidence>
<organism evidence="1 2">
    <name type="scientific">Chelatococcus reniformis</name>
    <dbReference type="NCBI Taxonomy" id="1494448"/>
    <lineage>
        <taxon>Bacteria</taxon>
        <taxon>Pseudomonadati</taxon>
        <taxon>Pseudomonadota</taxon>
        <taxon>Alphaproteobacteria</taxon>
        <taxon>Hyphomicrobiales</taxon>
        <taxon>Chelatococcaceae</taxon>
        <taxon>Chelatococcus</taxon>
    </lineage>
</organism>
<keyword evidence="2" id="KW-1185">Reference proteome</keyword>
<dbReference type="Proteomes" id="UP000637002">
    <property type="component" value="Unassembled WGS sequence"/>
</dbReference>
<dbReference type="AlphaFoldDB" id="A0A916U3K4"/>
<dbReference type="EMBL" id="BMGG01000003">
    <property type="protein sequence ID" value="GGC58258.1"/>
    <property type="molecule type" value="Genomic_DNA"/>
</dbReference>
<reference evidence="1" key="2">
    <citation type="submission" date="2020-09" db="EMBL/GenBank/DDBJ databases">
        <authorList>
            <person name="Sun Q."/>
            <person name="Zhou Y."/>
        </authorList>
    </citation>
    <scope>NUCLEOTIDE SEQUENCE</scope>
    <source>
        <strain evidence="1">CGMCC 1.12919</strain>
    </source>
</reference>
<dbReference type="RefSeq" id="WP_188608694.1">
    <property type="nucleotide sequence ID" value="NZ_BMGG01000003.1"/>
</dbReference>
<evidence type="ECO:0000313" key="2">
    <source>
        <dbReference type="Proteomes" id="UP000637002"/>
    </source>
</evidence>